<keyword evidence="5 7" id="KW-0378">Hydrolase</keyword>
<dbReference type="InterPro" id="IPR011683">
    <property type="entry name" value="Glyco_hydro_53"/>
</dbReference>
<comment type="catalytic activity">
    <reaction evidence="1 7">
        <text>The enzyme specifically hydrolyzes (1-&gt;4)-beta-D-galactosidic linkages in type I arabinogalactans.</text>
        <dbReference type="EC" id="3.2.1.89"/>
    </reaction>
</comment>
<dbReference type="PANTHER" id="PTHR34983:SF1">
    <property type="entry name" value="ARABINOGALACTAN ENDO-BETA-1,4-GALACTANASE A"/>
    <property type="match status" value="1"/>
</dbReference>
<evidence type="ECO:0000256" key="6">
    <source>
        <dbReference type="ARBA" id="ARBA00023295"/>
    </source>
</evidence>
<dbReference type="RefSeq" id="WP_340934768.1">
    <property type="nucleotide sequence ID" value="NZ_CP150496.1"/>
</dbReference>
<dbReference type="EMBL" id="CP150496">
    <property type="protein sequence ID" value="WYW56750.1"/>
    <property type="molecule type" value="Genomic_DNA"/>
</dbReference>
<comment type="similarity">
    <text evidence="2 7">Belongs to the glycosyl hydrolase 53 family.</text>
</comment>
<evidence type="ECO:0000256" key="1">
    <source>
        <dbReference type="ARBA" id="ARBA00001695"/>
    </source>
</evidence>
<protein>
    <recommendedName>
        <fullName evidence="3 7">Arabinogalactan endo-beta-1,4-galactanase</fullName>
        <ecNumber evidence="3 7">3.2.1.89</ecNumber>
    </recommendedName>
</protein>
<reference evidence="9 10" key="1">
    <citation type="submission" date="2024-03" db="EMBL/GenBank/DDBJ databases">
        <authorList>
            <person name="Cao K."/>
        </authorList>
    </citation>
    <scope>NUCLEOTIDE SEQUENCE [LARGE SCALE GENOMIC DNA]</scope>
    <source>
        <strain evidence="9 10">MCCC 1K00696</strain>
    </source>
</reference>
<dbReference type="Gene3D" id="3.20.20.80">
    <property type="entry name" value="Glycosidases"/>
    <property type="match status" value="1"/>
</dbReference>
<dbReference type="InterPro" id="IPR026444">
    <property type="entry name" value="Secre_tail"/>
</dbReference>
<proteinExistence type="inferred from homology"/>
<evidence type="ECO:0000256" key="4">
    <source>
        <dbReference type="ARBA" id="ARBA00022729"/>
    </source>
</evidence>
<evidence type="ECO:0000256" key="3">
    <source>
        <dbReference type="ARBA" id="ARBA00012556"/>
    </source>
</evidence>
<evidence type="ECO:0000256" key="2">
    <source>
        <dbReference type="ARBA" id="ARBA00010687"/>
    </source>
</evidence>
<keyword evidence="6 7" id="KW-0326">Glycosidase</keyword>
<dbReference type="Proteomes" id="UP001491088">
    <property type="component" value="Chromosome"/>
</dbReference>
<organism evidence="9 10">
    <name type="scientific">Polaribacter marinaquae</name>
    <dbReference type="NCBI Taxonomy" id="1642819"/>
    <lineage>
        <taxon>Bacteria</taxon>
        <taxon>Pseudomonadati</taxon>
        <taxon>Bacteroidota</taxon>
        <taxon>Flavobacteriia</taxon>
        <taxon>Flavobacteriales</taxon>
        <taxon>Flavobacteriaceae</taxon>
    </lineage>
</organism>
<dbReference type="GO" id="GO:0016787">
    <property type="term" value="F:hydrolase activity"/>
    <property type="evidence" value="ECO:0007669"/>
    <property type="project" value="UniProtKB-KW"/>
</dbReference>
<dbReference type="InterPro" id="IPR017853">
    <property type="entry name" value="GH"/>
</dbReference>
<evidence type="ECO:0000313" key="9">
    <source>
        <dbReference type="EMBL" id="WYW56750.1"/>
    </source>
</evidence>
<dbReference type="Pfam" id="PF18962">
    <property type="entry name" value="Por_Secre_tail"/>
    <property type="match status" value="1"/>
</dbReference>
<dbReference type="EC" id="3.2.1.89" evidence="3 7"/>
<evidence type="ECO:0000259" key="8">
    <source>
        <dbReference type="Pfam" id="PF18962"/>
    </source>
</evidence>
<dbReference type="PANTHER" id="PTHR34983">
    <property type="entry name" value="ARABINOGALACTAN ENDO-BETA-1,4-GALACTANASE A"/>
    <property type="match status" value="1"/>
</dbReference>
<dbReference type="Pfam" id="PF07745">
    <property type="entry name" value="Glyco_hydro_53"/>
    <property type="match status" value="1"/>
</dbReference>
<keyword evidence="10" id="KW-1185">Reference proteome</keyword>
<keyword evidence="4" id="KW-0732">Signal</keyword>
<sequence length="560" mass="62745">MKNKSNKILKIVVSVLVLLFTKISLAQSIEIVSHSENPLEVSPLLGANLTINYIYTSEAGSTGNHIYIGLEILDTNNNYQSTVADVTLNNQPVGNNTQQSVTFFIGSIHKLSNNLPAGHYYQTKAILYQSGGWTENAWAGHWNTPALVLQDTNGYNFSSKTISKGADISWMTEMESKGYNWKDNEGNSKELIPLLKEYDIDAVRLRVWVNPENSGANGWCDIDDLVAKAEKAKNNGLDIMLSIHYSDWWADPGKQNKPNAWSNFSVSQLETAVKNHTNDILNALNTKGITPKWIQIGNETNDGMLWTTGKASTGGFANYANFLNAGANAVKTFNNNIKTILHLAKGNDNALYRWNIDGLLNNGFQINNFDIIGMSLYPDENNWKTYVDDTYNNMIDLTSRYNKEVMMVEIGFSYSRQDITYQFITYMIEKTKQANGLGVFYWEPIARSPFTSYSKGAWDSDESPSIAMDAFLDKSTLSVENIKKSSRIDFNVSPNPSISKIIINALENQVKIIKLYNIKGSLLIEKKGKKSSLEIDISKLTTGIYFININNKVIKKIVKL</sequence>
<accession>A0ABZ2TUR8</accession>
<dbReference type="SUPFAM" id="SSF51445">
    <property type="entry name" value="(Trans)glycosidases"/>
    <property type="match status" value="1"/>
</dbReference>
<feature type="domain" description="Secretion system C-terminal sorting" evidence="8">
    <location>
        <begin position="493"/>
        <end position="557"/>
    </location>
</feature>
<dbReference type="NCBIfam" id="TIGR04183">
    <property type="entry name" value="Por_Secre_tail"/>
    <property type="match status" value="1"/>
</dbReference>
<evidence type="ECO:0000256" key="7">
    <source>
        <dbReference type="RuleBase" id="RU361192"/>
    </source>
</evidence>
<evidence type="ECO:0000313" key="10">
    <source>
        <dbReference type="Proteomes" id="UP001491088"/>
    </source>
</evidence>
<gene>
    <name evidence="9" type="ORF">WG950_05710</name>
</gene>
<name>A0ABZ2TUR8_9FLAO</name>
<evidence type="ECO:0000256" key="5">
    <source>
        <dbReference type="ARBA" id="ARBA00022801"/>
    </source>
</evidence>